<reference evidence="1 2" key="1">
    <citation type="submission" date="2019-10" db="EMBL/GenBank/DDBJ databases">
        <authorList>
            <person name="Palmer J.M."/>
        </authorList>
    </citation>
    <scope>NUCLEOTIDE SEQUENCE [LARGE SCALE GENOMIC DNA]</scope>
    <source>
        <strain evidence="1 2">TWF694</strain>
    </source>
</reference>
<dbReference type="EMBL" id="JAVHJO010000009">
    <property type="protein sequence ID" value="KAK6537211.1"/>
    <property type="molecule type" value="Genomic_DNA"/>
</dbReference>
<accession>A0AAV9X5E2</accession>
<gene>
    <name evidence="1" type="ORF">TWF694_011408</name>
</gene>
<keyword evidence="2" id="KW-1185">Reference proteome</keyword>
<evidence type="ECO:0008006" key="3">
    <source>
        <dbReference type="Google" id="ProtNLM"/>
    </source>
</evidence>
<dbReference type="Proteomes" id="UP001365542">
    <property type="component" value="Unassembled WGS sequence"/>
</dbReference>
<comment type="caution">
    <text evidence="1">The sequence shown here is derived from an EMBL/GenBank/DDBJ whole genome shotgun (WGS) entry which is preliminary data.</text>
</comment>
<dbReference type="AlphaFoldDB" id="A0AAV9X5E2"/>
<organism evidence="1 2">
    <name type="scientific">Orbilia ellipsospora</name>
    <dbReference type="NCBI Taxonomy" id="2528407"/>
    <lineage>
        <taxon>Eukaryota</taxon>
        <taxon>Fungi</taxon>
        <taxon>Dikarya</taxon>
        <taxon>Ascomycota</taxon>
        <taxon>Pezizomycotina</taxon>
        <taxon>Orbiliomycetes</taxon>
        <taxon>Orbiliales</taxon>
        <taxon>Orbiliaceae</taxon>
        <taxon>Orbilia</taxon>
    </lineage>
</organism>
<evidence type="ECO:0000313" key="1">
    <source>
        <dbReference type="EMBL" id="KAK6537211.1"/>
    </source>
</evidence>
<protein>
    <recommendedName>
        <fullName evidence="3">LRAT domain-containing protein</fullName>
    </recommendedName>
</protein>
<evidence type="ECO:0000313" key="2">
    <source>
        <dbReference type="Proteomes" id="UP001365542"/>
    </source>
</evidence>
<proteinExistence type="predicted"/>
<sequence>MVRTVYLIQRPLQSSAHKYENGRFVSSGSSRSSGNSPTIPVVSRLTGKANHWALKVGSYTHELFTTGDETGDIIYNCSIWDDDECASIVTNVDVGMSFYSDDDIKDFGDAVIRDMRAEGKYDTVANNCQEFVHRLGKKIILDYDKSKLNNQRSVKGTMYRAAAGAAYLAFKWLTHDPSKPPQYGGGNNTWKLFDDMSTVARKANNGY</sequence>
<name>A0AAV9X5E2_9PEZI</name>